<evidence type="ECO:0000313" key="2">
    <source>
        <dbReference type="Proteomes" id="UP000807469"/>
    </source>
</evidence>
<dbReference type="Proteomes" id="UP000807469">
    <property type="component" value="Unassembled WGS sequence"/>
</dbReference>
<dbReference type="EMBL" id="MU155407">
    <property type="protein sequence ID" value="KAF9473938.1"/>
    <property type="molecule type" value="Genomic_DNA"/>
</dbReference>
<gene>
    <name evidence="1" type="ORF">BDN70DRAFT_816520</name>
</gene>
<evidence type="ECO:0000313" key="1">
    <source>
        <dbReference type="EMBL" id="KAF9473938.1"/>
    </source>
</evidence>
<sequence>MPTTPETPKSSTPLLRKKLEPAVRRARFDEQVKYIEARVGRNPTIPTERVRKRHFLTLLDLAASEEELRSVVNLVPKFKEAGGELIGTFAEEFARRCQELQCQRLALHVFGNYIRYDIWLDIKAARWLLHSIYLNSPLDKVKVVIALYPLYKLPPFSEDLASAAMVAAACYKANTPEAIKVADALQPQILSLLEKTQLSTAPDYATRKHNKWISWALQKVNRARKDKEPYVPWDRVPLKIRLQSPQPAAPQAATA</sequence>
<proteinExistence type="predicted"/>
<name>A0A9P5YRU5_9AGAR</name>
<comment type="caution">
    <text evidence="1">The sequence shown here is derived from an EMBL/GenBank/DDBJ whole genome shotgun (WGS) entry which is preliminary data.</text>
</comment>
<organism evidence="1 2">
    <name type="scientific">Pholiota conissans</name>
    <dbReference type="NCBI Taxonomy" id="109636"/>
    <lineage>
        <taxon>Eukaryota</taxon>
        <taxon>Fungi</taxon>
        <taxon>Dikarya</taxon>
        <taxon>Basidiomycota</taxon>
        <taxon>Agaricomycotina</taxon>
        <taxon>Agaricomycetes</taxon>
        <taxon>Agaricomycetidae</taxon>
        <taxon>Agaricales</taxon>
        <taxon>Agaricineae</taxon>
        <taxon>Strophariaceae</taxon>
        <taxon>Pholiota</taxon>
    </lineage>
</organism>
<dbReference type="OrthoDB" id="565731at2759"/>
<accession>A0A9P5YRU5</accession>
<reference evidence="1" key="1">
    <citation type="submission" date="2020-11" db="EMBL/GenBank/DDBJ databases">
        <authorList>
            <consortium name="DOE Joint Genome Institute"/>
            <person name="Ahrendt S."/>
            <person name="Riley R."/>
            <person name="Andreopoulos W."/>
            <person name="Labutti K."/>
            <person name="Pangilinan J."/>
            <person name="Ruiz-Duenas F.J."/>
            <person name="Barrasa J.M."/>
            <person name="Sanchez-Garcia M."/>
            <person name="Camarero S."/>
            <person name="Miyauchi S."/>
            <person name="Serrano A."/>
            <person name="Linde D."/>
            <person name="Babiker R."/>
            <person name="Drula E."/>
            <person name="Ayuso-Fernandez I."/>
            <person name="Pacheco R."/>
            <person name="Padilla G."/>
            <person name="Ferreira P."/>
            <person name="Barriuso J."/>
            <person name="Kellner H."/>
            <person name="Castanera R."/>
            <person name="Alfaro M."/>
            <person name="Ramirez L."/>
            <person name="Pisabarro A.G."/>
            <person name="Kuo A."/>
            <person name="Tritt A."/>
            <person name="Lipzen A."/>
            <person name="He G."/>
            <person name="Yan M."/>
            <person name="Ng V."/>
            <person name="Cullen D."/>
            <person name="Martin F."/>
            <person name="Rosso M.-N."/>
            <person name="Henrissat B."/>
            <person name="Hibbett D."/>
            <person name="Martinez A.T."/>
            <person name="Grigoriev I.V."/>
        </authorList>
    </citation>
    <scope>NUCLEOTIDE SEQUENCE</scope>
    <source>
        <strain evidence="1">CIRM-BRFM 674</strain>
    </source>
</reference>
<dbReference type="AlphaFoldDB" id="A0A9P5YRU5"/>
<keyword evidence="2" id="KW-1185">Reference proteome</keyword>
<protein>
    <submittedName>
        <fullName evidence="1">Uncharacterized protein</fullName>
    </submittedName>
</protein>